<reference evidence="1 2" key="1">
    <citation type="journal article" date="2024" name="Plant J.">
        <title>Genome sequences and population genomics reveal climatic adaptation and genomic divergence between two closely related sweetgum species.</title>
        <authorList>
            <person name="Xu W.Q."/>
            <person name="Ren C.Q."/>
            <person name="Zhang X.Y."/>
            <person name="Comes H.P."/>
            <person name="Liu X.H."/>
            <person name="Li Y.G."/>
            <person name="Kettle C.J."/>
            <person name="Jalonen R."/>
            <person name="Gaisberger H."/>
            <person name="Ma Y.Z."/>
            <person name="Qiu Y.X."/>
        </authorList>
    </citation>
    <scope>NUCLEOTIDE SEQUENCE [LARGE SCALE GENOMIC DNA]</scope>
    <source>
        <strain evidence="1">Hangzhou</strain>
    </source>
</reference>
<accession>A0AAP0R0V8</accession>
<proteinExistence type="predicted"/>
<comment type="caution">
    <text evidence="1">The sequence shown here is derived from an EMBL/GenBank/DDBJ whole genome shotgun (WGS) entry which is preliminary data.</text>
</comment>
<name>A0AAP0R0V8_LIQFO</name>
<dbReference type="Proteomes" id="UP001415857">
    <property type="component" value="Unassembled WGS sequence"/>
</dbReference>
<dbReference type="AlphaFoldDB" id="A0AAP0R0V8"/>
<organism evidence="1 2">
    <name type="scientific">Liquidambar formosana</name>
    <name type="common">Formosan gum</name>
    <dbReference type="NCBI Taxonomy" id="63359"/>
    <lineage>
        <taxon>Eukaryota</taxon>
        <taxon>Viridiplantae</taxon>
        <taxon>Streptophyta</taxon>
        <taxon>Embryophyta</taxon>
        <taxon>Tracheophyta</taxon>
        <taxon>Spermatophyta</taxon>
        <taxon>Magnoliopsida</taxon>
        <taxon>eudicotyledons</taxon>
        <taxon>Gunneridae</taxon>
        <taxon>Pentapetalae</taxon>
        <taxon>Saxifragales</taxon>
        <taxon>Altingiaceae</taxon>
        <taxon>Liquidambar</taxon>
    </lineage>
</organism>
<evidence type="ECO:0000313" key="1">
    <source>
        <dbReference type="EMBL" id="KAK9267312.1"/>
    </source>
</evidence>
<sequence>MVMVLMEMNMVLCEQKRQGDNVCQIRISRLSHLQTKFFLSHTTPDTISNFVRAPRGNIYMFLYGHMGFVKINREDDYSSNPICTTKILLLLHYPDSTVRSIDLSLAVAFPLQHGTCWVAFADDPVLLAAYASSYR</sequence>
<evidence type="ECO:0000313" key="2">
    <source>
        <dbReference type="Proteomes" id="UP001415857"/>
    </source>
</evidence>
<dbReference type="EMBL" id="JBBPBK010000016">
    <property type="protein sequence ID" value="KAK9267312.1"/>
    <property type="molecule type" value="Genomic_DNA"/>
</dbReference>
<protein>
    <submittedName>
        <fullName evidence="1">Uncharacterized protein</fullName>
    </submittedName>
</protein>
<keyword evidence="2" id="KW-1185">Reference proteome</keyword>
<gene>
    <name evidence="1" type="ORF">L1049_009735</name>
</gene>